<evidence type="ECO:0000313" key="3">
    <source>
        <dbReference type="Proteomes" id="UP000016927"/>
    </source>
</evidence>
<proteinExistence type="predicted"/>
<protein>
    <submittedName>
        <fullName evidence="2">Uncharacterized protein</fullName>
    </submittedName>
</protein>
<keyword evidence="1" id="KW-1133">Transmembrane helix</keyword>
<reference evidence="2 3" key="1">
    <citation type="journal article" date="2013" name="BMC Genomics">
        <title>Comparative genomics of parasitic silkworm microsporidia reveal an association between genome expansion and host adaptation.</title>
        <authorList>
            <person name="Pan G."/>
            <person name="Xu J."/>
            <person name="Li T."/>
            <person name="Xia Q."/>
            <person name="Liu S.L."/>
            <person name="Zhang G."/>
            <person name="Li S."/>
            <person name="Li C."/>
            <person name="Liu H."/>
            <person name="Yang L."/>
            <person name="Liu T."/>
            <person name="Zhang X."/>
            <person name="Wu Z."/>
            <person name="Fan W."/>
            <person name="Dang X."/>
            <person name="Xiang H."/>
            <person name="Tao M."/>
            <person name="Li Y."/>
            <person name="Hu J."/>
            <person name="Li Z."/>
            <person name="Lin L."/>
            <person name="Luo J."/>
            <person name="Geng L."/>
            <person name="Wang L."/>
            <person name="Long M."/>
            <person name="Wan Y."/>
            <person name="He N."/>
            <person name="Zhang Z."/>
            <person name="Lu C."/>
            <person name="Keeling P.J."/>
            <person name="Wang J."/>
            <person name="Xiang Z."/>
            <person name="Zhou Z."/>
        </authorList>
    </citation>
    <scope>NUCLEOTIDE SEQUENCE [LARGE SCALE GENOMIC DNA]</scope>
    <source>
        <strain evidence="3">CQ1 / CVCC 102059</strain>
    </source>
</reference>
<name>R0KQG4_NOSB1</name>
<dbReference type="EMBL" id="KB909351">
    <property type="protein sequence ID" value="EOB12442.1"/>
    <property type="molecule type" value="Genomic_DNA"/>
</dbReference>
<gene>
    <name evidence="2" type="ORF">NBO_443g0005</name>
</gene>
<sequence>MEKGTECSTAVTFSKDHLEKAEIDMKVDESSILLNKGEEKNNITERPVKQTTLQIVSTYAMCFLISLIIGFSFASYGLIVGHSLKNYSVGFFD</sequence>
<organism evidence="2 3">
    <name type="scientific">Nosema bombycis (strain CQ1 / CVCC 102059)</name>
    <name type="common">Microsporidian parasite</name>
    <name type="synonym">Pebrine of silkworm</name>
    <dbReference type="NCBI Taxonomy" id="578461"/>
    <lineage>
        <taxon>Eukaryota</taxon>
        <taxon>Fungi</taxon>
        <taxon>Fungi incertae sedis</taxon>
        <taxon>Microsporidia</taxon>
        <taxon>Nosematidae</taxon>
        <taxon>Nosema</taxon>
    </lineage>
</organism>
<dbReference type="VEuPathDB" id="MicrosporidiaDB:NBO_443g0005"/>
<evidence type="ECO:0000313" key="2">
    <source>
        <dbReference type="EMBL" id="EOB12442.1"/>
    </source>
</evidence>
<evidence type="ECO:0000256" key="1">
    <source>
        <dbReference type="SAM" id="Phobius"/>
    </source>
</evidence>
<keyword evidence="1" id="KW-0812">Transmembrane</keyword>
<keyword evidence="3" id="KW-1185">Reference proteome</keyword>
<dbReference type="Proteomes" id="UP000016927">
    <property type="component" value="Unassembled WGS sequence"/>
</dbReference>
<accession>R0KQG4</accession>
<keyword evidence="1" id="KW-0472">Membrane</keyword>
<dbReference type="AlphaFoldDB" id="R0KQG4"/>
<dbReference type="HOGENOM" id="CLU_2400239_0_0_1"/>
<feature type="transmembrane region" description="Helical" evidence="1">
    <location>
        <begin position="56"/>
        <end position="79"/>
    </location>
</feature>